<dbReference type="PATRIC" id="fig|568816.4.peg.1773"/>
<sequence length="215" mass="23357">MQARQQNQQYKAQEAAYKAQEIASEQNARITEKKGEQIADKYAVEQQRLDDKRRLVRGQIAAEQGAAGFTGIGSGLDILASSGNAYMQDSMNLLKNQRNDAWSNYADVVNFENRAAGARAARRNIAAQRKAAMFSTILGGATSIYGMQAGKDGSSKAKSDGGTIYNGTDGMPHYSPSNRFDQMGMGDYTDGSFLTGQGSGSPFARKFKPGRKWMP</sequence>
<dbReference type="InParanoid" id="G4Q3X1"/>
<dbReference type="HOGENOM" id="CLU_1280902_0_0_9"/>
<dbReference type="EMBL" id="CP003058">
    <property type="protein sequence ID" value="AEQ23037.1"/>
    <property type="molecule type" value="Genomic_DNA"/>
</dbReference>
<evidence type="ECO:0000313" key="1">
    <source>
        <dbReference type="EMBL" id="AEQ23037.1"/>
    </source>
</evidence>
<dbReference type="STRING" id="568816.Acin_1826"/>
<gene>
    <name evidence="1" type="ordered locus">Acin_1826</name>
</gene>
<keyword evidence="2" id="KW-1185">Reference proteome</keyword>
<evidence type="ECO:0008006" key="3">
    <source>
        <dbReference type="Google" id="ProtNLM"/>
    </source>
</evidence>
<dbReference type="eggNOG" id="ENOG50344V2">
    <property type="taxonomic scope" value="Bacteria"/>
</dbReference>
<dbReference type="AlphaFoldDB" id="G4Q3X1"/>
<organism evidence="1 2">
    <name type="scientific">Acidaminococcus intestini (strain RyC-MR95)</name>
    <dbReference type="NCBI Taxonomy" id="568816"/>
    <lineage>
        <taxon>Bacteria</taxon>
        <taxon>Bacillati</taxon>
        <taxon>Bacillota</taxon>
        <taxon>Negativicutes</taxon>
        <taxon>Acidaminococcales</taxon>
        <taxon>Acidaminococcaceae</taxon>
        <taxon>Acidaminococcus</taxon>
    </lineage>
</organism>
<accession>G4Q3X1</accession>
<protein>
    <recommendedName>
        <fullName evidence="3">Internal virion protein</fullName>
    </recommendedName>
</protein>
<dbReference type="Proteomes" id="UP000007093">
    <property type="component" value="Chromosome"/>
</dbReference>
<dbReference type="KEGG" id="ain:Acin_1826"/>
<proteinExistence type="predicted"/>
<reference evidence="1 2" key="1">
    <citation type="journal article" date="2011" name="J. Bacteriol.">
        <title>Complete genome sequence of Acidaminococcus intestini RYC-MR95, a Gram-negative bacterium from the phylum Firmicutes.</title>
        <authorList>
            <person name="D'Auria G."/>
            <person name="Galan J.C."/>
            <person name="Rodriguez-Alcayna M."/>
            <person name="Moya A."/>
            <person name="Baquero F."/>
            <person name="Latorre A."/>
        </authorList>
    </citation>
    <scope>NUCLEOTIDE SEQUENCE [LARGE SCALE GENOMIC DNA]</scope>
    <source>
        <strain evidence="1 2">RyC-MR95</strain>
    </source>
</reference>
<name>G4Q3X1_ACIIR</name>
<evidence type="ECO:0000313" key="2">
    <source>
        <dbReference type="Proteomes" id="UP000007093"/>
    </source>
</evidence>